<proteinExistence type="predicted"/>
<feature type="compositionally biased region" description="Low complexity" evidence="1">
    <location>
        <begin position="203"/>
        <end position="226"/>
    </location>
</feature>
<accession>A0A8K0W519</accession>
<keyword evidence="4" id="KW-1185">Reference proteome</keyword>
<evidence type="ECO:0000256" key="1">
    <source>
        <dbReference type="SAM" id="MobiDB-lite"/>
    </source>
</evidence>
<comment type="caution">
    <text evidence="3">The sequence shown here is derived from an EMBL/GenBank/DDBJ whole genome shotgun (WGS) entry which is preliminary data.</text>
</comment>
<feature type="region of interest" description="Disordered" evidence="1">
    <location>
        <begin position="195"/>
        <end position="246"/>
    </location>
</feature>
<feature type="signal peptide" evidence="2">
    <location>
        <begin position="1"/>
        <end position="21"/>
    </location>
</feature>
<evidence type="ECO:0000313" key="4">
    <source>
        <dbReference type="Proteomes" id="UP000813461"/>
    </source>
</evidence>
<feature type="region of interest" description="Disordered" evidence="1">
    <location>
        <begin position="108"/>
        <end position="134"/>
    </location>
</feature>
<dbReference type="EMBL" id="JAGMVJ010000001">
    <property type="protein sequence ID" value="KAH7095468.1"/>
    <property type="molecule type" value="Genomic_DNA"/>
</dbReference>
<evidence type="ECO:0000313" key="3">
    <source>
        <dbReference type="EMBL" id="KAH7095468.1"/>
    </source>
</evidence>
<protein>
    <recommendedName>
        <fullName evidence="5">Extracellular membrane protein CFEM domain-containing protein</fullName>
    </recommendedName>
</protein>
<dbReference type="Proteomes" id="UP000813461">
    <property type="component" value="Unassembled WGS sequence"/>
</dbReference>
<evidence type="ECO:0008006" key="5">
    <source>
        <dbReference type="Google" id="ProtNLM"/>
    </source>
</evidence>
<feature type="chain" id="PRO_5035445642" description="Extracellular membrane protein CFEM domain-containing protein" evidence="2">
    <location>
        <begin position="22"/>
        <end position="268"/>
    </location>
</feature>
<name>A0A8K0W519_9PLEO</name>
<organism evidence="3 4">
    <name type="scientific">Paraphoma chrysanthemicola</name>
    <dbReference type="NCBI Taxonomy" id="798071"/>
    <lineage>
        <taxon>Eukaryota</taxon>
        <taxon>Fungi</taxon>
        <taxon>Dikarya</taxon>
        <taxon>Ascomycota</taxon>
        <taxon>Pezizomycotina</taxon>
        <taxon>Dothideomycetes</taxon>
        <taxon>Pleosporomycetidae</taxon>
        <taxon>Pleosporales</taxon>
        <taxon>Pleosporineae</taxon>
        <taxon>Phaeosphaeriaceae</taxon>
        <taxon>Paraphoma</taxon>
    </lineage>
</organism>
<sequence>MRSFLLLLALVVPHFAVGVAAHRDWWMQTLPTCWQNCFASTGDGCGSSTCICQTSQESDSYLPSAVSCAVSRCNAADWALDLVLGQLQLLCTGLSCAIPDDVMEEAYAAASGSDDEGPGPSRTPAVASSTKKSAYKTSTAAPQLTSIIRSTFTRTTTDSSGHTVQVVVPIAVGPSGIVTGSIATSTLSGQAASTRVPSSFLPSSSAQDSLRASSQPSTSTSAAASQRTEAPARGNGSPFENMQATGSKWTCPNPLLGFAALMLLLVMR</sequence>
<dbReference type="AlphaFoldDB" id="A0A8K0W519"/>
<dbReference type="OrthoDB" id="3695248at2759"/>
<gene>
    <name evidence="3" type="ORF">FB567DRAFT_31031</name>
</gene>
<reference evidence="3" key="1">
    <citation type="journal article" date="2021" name="Nat. Commun.">
        <title>Genetic determinants of endophytism in the Arabidopsis root mycobiome.</title>
        <authorList>
            <person name="Mesny F."/>
            <person name="Miyauchi S."/>
            <person name="Thiergart T."/>
            <person name="Pickel B."/>
            <person name="Atanasova L."/>
            <person name="Karlsson M."/>
            <person name="Huettel B."/>
            <person name="Barry K.W."/>
            <person name="Haridas S."/>
            <person name="Chen C."/>
            <person name="Bauer D."/>
            <person name="Andreopoulos W."/>
            <person name="Pangilinan J."/>
            <person name="LaButti K."/>
            <person name="Riley R."/>
            <person name="Lipzen A."/>
            <person name="Clum A."/>
            <person name="Drula E."/>
            <person name="Henrissat B."/>
            <person name="Kohler A."/>
            <person name="Grigoriev I.V."/>
            <person name="Martin F.M."/>
            <person name="Hacquard S."/>
        </authorList>
    </citation>
    <scope>NUCLEOTIDE SEQUENCE</scope>
    <source>
        <strain evidence="3">MPI-SDFR-AT-0120</strain>
    </source>
</reference>
<evidence type="ECO:0000256" key="2">
    <source>
        <dbReference type="SAM" id="SignalP"/>
    </source>
</evidence>
<keyword evidence="2" id="KW-0732">Signal</keyword>